<dbReference type="Pfam" id="PF00319">
    <property type="entry name" value="SRF-TF"/>
    <property type="match status" value="1"/>
</dbReference>
<sequence>MGRAKLTMEFITKEKARNTTFQKRKKGLKKKAYELSTLCDVPICVIIYPYSSQSKPEIWPSNCEKVREIIDRYNSVPKKDQQKRVCTLGDILEGRKRKVQQDLFKLQKNSTATKYSNWHASFDSFDKDQLMKMLLILDERLETVRTRIASMKGSEDLTAPINSFPSDNLLGLELFQSQFEIGFINQFPRYYVNHGWQLVPFGANQLTTPMITMASNGMDLTCISDTHGDDGGSAVALCKYVVGPISSRSSAVMVDDGAVNGYATPIMWHHGGDDSLDMTMPQPILMSNLSHDNHAMNGCFDYINELKMFHK</sequence>
<accession>A0AAD3T591</accession>
<evidence type="ECO:0000313" key="8">
    <source>
        <dbReference type="Proteomes" id="UP001279734"/>
    </source>
</evidence>
<evidence type="ECO:0000256" key="3">
    <source>
        <dbReference type="ARBA" id="ARBA00023125"/>
    </source>
</evidence>
<dbReference type="Gene3D" id="3.40.1810.10">
    <property type="entry name" value="Transcription factor, MADS-box"/>
    <property type="match status" value="1"/>
</dbReference>
<reference evidence="7" key="1">
    <citation type="submission" date="2023-05" db="EMBL/GenBank/DDBJ databases">
        <title>Nepenthes gracilis genome sequencing.</title>
        <authorList>
            <person name="Fukushima K."/>
        </authorList>
    </citation>
    <scope>NUCLEOTIDE SEQUENCE</scope>
    <source>
        <strain evidence="7">SING2019-196</strain>
    </source>
</reference>
<keyword evidence="8" id="KW-1185">Reference proteome</keyword>
<dbReference type="InterPro" id="IPR002100">
    <property type="entry name" value="TF_MADSbox"/>
</dbReference>
<dbReference type="PANTHER" id="PTHR11945">
    <property type="entry name" value="MADS BOX PROTEIN"/>
    <property type="match status" value="1"/>
</dbReference>
<keyword evidence="5" id="KW-0539">Nucleus</keyword>
<comment type="caution">
    <text evidence="7">The sequence shown here is derived from an EMBL/GenBank/DDBJ whole genome shotgun (WGS) entry which is preliminary data.</text>
</comment>
<dbReference type="GO" id="GO:0000981">
    <property type="term" value="F:DNA-binding transcription factor activity, RNA polymerase II-specific"/>
    <property type="evidence" value="ECO:0007669"/>
    <property type="project" value="TreeGrafter"/>
</dbReference>
<organism evidence="7 8">
    <name type="scientific">Nepenthes gracilis</name>
    <name type="common">Slender pitcher plant</name>
    <dbReference type="NCBI Taxonomy" id="150966"/>
    <lineage>
        <taxon>Eukaryota</taxon>
        <taxon>Viridiplantae</taxon>
        <taxon>Streptophyta</taxon>
        <taxon>Embryophyta</taxon>
        <taxon>Tracheophyta</taxon>
        <taxon>Spermatophyta</taxon>
        <taxon>Magnoliopsida</taxon>
        <taxon>eudicotyledons</taxon>
        <taxon>Gunneridae</taxon>
        <taxon>Pentapetalae</taxon>
        <taxon>Caryophyllales</taxon>
        <taxon>Nepenthaceae</taxon>
        <taxon>Nepenthes</taxon>
    </lineage>
</organism>
<dbReference type="Proteomes" id="UP001279734">
    <property type="component" value="Unassembled WGS sequence"/>
</dbReference>
<name>A0AAD3T591_NEPGR</name>
<feature type="domain" description="MADS-box" evidence="6">
    <location>
        <begin position="1"/>
        <end position="48"/>
    </location>
</feature>
<dbReference type="SMART" id="SM00432">
    <property type="entry name" value="MADS"/>
    <property type="match status" value="1"/>
</dbReference>
<proteinExistence type="predicted"/>
<evidence type="ECO:0000256" key="2">
    <source>
        <dbReference type="ARBA" id="ARBA00023015"/>
    </source>
</evidence>
<gene>
    <name evidence="7" type="ORF">Nepgr_024815</name>
</gene>
<evidence type="ECO:0000256" key="1">
    <source>
        <dbReference type="ARBA" id="ARBA00004123"/>
    </source>
</evidence>
<dbReference type="GO" id="GO:0046983">
    <property type="term" value="F:protein dimerization activity"/>
    <property type="evidence" value="ECO:0007669"/>
    <property type="project" value="InterPro"/>
</dbReference>
<dbReference type="PRINTS" id="PR00404">
    <property type="entry name" value="MADSDOMAIN"/>
</dbReference>
<dbReference type="PANTHER" id="PTHR11945:SF176">
    <property type="entry name" value="MADS-BOX TRANSCRIPTION FACTOR FAMILY PROTEIN"/>
    <property type="match status" value="1"/>
</dbReference>
<evidence type="ECO:0000256" key="4">
    <source>
        <dbReference type="ARBA" id="ARBA00023163"/>
    </source>
</evidence>
<dbReference type="SUPFAM" id="SSF55455">
    <property type="entry name" value="SRF-like"/>
    <property type="match status" value="1"/>
</dbReference>
<keyword evidence="2" id="KW-0805">Transcription regulation</keyword>
<evidence type="ECO:0000256" key="5">
    <source>
        <dbReference type="ARBA" id="ARBA00023242"/>
    </source>
</evidence>
<dbReference type="EMBL" id="BSYO01000025">
    <property type="protein sequence ID" value="GMH22972.1"/>
    <property type="molecule type" value="Genomic_DNA"/>
</dbReference>
<evidence type="ECO:0000259" key="6">
    <source>
        <dbReference type="PROSITE" id="PS50066"/>
    </source>
</evidence>
<evidence type="ECO:0000313" key="7">
    <source>
        <dbReference type="EMBL" id="GMH22972.1"/>
    </source>
</evidence>
<protein>
    <recommendedName>
        <fullName evidence="6">MADS-box domain-containing protein</fullName>
    </recommendedName>
</protein>
<comment type="subcellular location">
    <subcellularLocation>
        <location evidence="1">Nucleus</location>
    </subcellularLocation>
</comment>
<keyword evidence="3" id="KW-0238">DNA-binding</keyword>
<keyword evidence="4" id="KW-0804">Transcription</keyword>
<dbReference type="GO" id="GO:0005634">
    <property type="term" value="C:nucleus"/>
    <property type="evidence" value="ECO:0007669"/>
    <property type="project" value="UniProtKB-SubCell"/>
</dbReference>
<dbReference type="PROSITE" id="PS50066">
    <property type="entry name" value="MADS_BOX_2"/>
    <property type="match status" value="1"/>
</dbReference>
<dbReference type="AlphaFoldDB" id="A0AAD3T591"/>
<dbReference type="InterPro" id="IPR036879">
    <property type="entry name" value="TF_MADSbox_sf"/>
</dbReference>
<dbReference type="GO" id="GO:0000978">
    <property type="term" value="F:RNA polymerase II cis-regulatory region sequence-specific DNA binding"/>
    <property type="evidence" value="ECO:0007669"/>
    <property type="project" value="TreeGrafter"/>
</dbReference>